<dbReference type="Proteomes" id="UP001444661">
    <property type="component" value="Unassembled WGS sequence"/>
</dbReference>
<name>A0ABR1RXW1_9PEZI</name>
<organism evidence="2 3">
    <name type="scientific">Apiospora rasikravindrae</name>
    <dbReference type="NCBI Taxonomy" id="990691"/>
    <lineage>
        <taxon>Eukaryota</taxon>
        <taxon>Fungi</taxon>
        <taxon>Dikarya</taxon>
        <taxon>Ascomycota</taxon>
        <taxon>Pezizomycotina</taxon>
        <taxon>Sordariomycetes</taxon>
        <taxon>Xylariomycetidae</taxon>
        <taxon>Amphisphaeriales</taxon>
        <taxon>Apiosporaceae</taxon>
        <taxon>Apiospora</taxon>
    </lineage>
</organism>
<evidence type="ECO:0000313" key="2">
    <source>
        <dbReference type="EMBL" id="KAK8022756.1"/>
    </source>
</evidence>
<comment type="caution">
    <text evidence="2">The sequence shown here is derived from an EMBL/GenBank/DDBJ whole genome shotgun (WGS) entry which is preliminary data.</text>
</comment>
<evidence type="ECO:0000256" key="1">
    <source>
        <dbReference type="SAM" id="MobiDB-lite"/>
    </source>
</evidence>
<dbReference type="EMBL" id="JAQQWK010000012">
    <property type="protein sequence ID" value="KAK8022756.1"/>
    <property type="molecule type" value="Genomic_DNA"/>
</dbReference>
<accession>A0ABR1RXW1</accession>
<sequence>MEMYKDDNLNTTARPFRSVKCLQLSGVATKPHALFEYNVVITSYHHAAAEVAHMGQFRENLAKYKKTKRVLQKGERSPKRPSLALMLV</sequence>
<keyword evidence="3" id="KW-1185">Reference proteome</keyword>
<evidence type="ECO:0000313" key="3">
    <source>
        <dbReference type="Proteomes" id="UP001444661"/>
    </source>
</evidence>
<protein>
    <submittedName>
        <fullName evidence="2">Uncharacterized protein</fullName>
    </submittedName>
</protein>
<reference evidence="2 3" key="1">
    <citation type="submission" date="2023-01" db="EMBL/GenBank/DDBJ databases">
        <title>Analysis of 21 Apiospora genomes using comparative genomics revels a genus with tremendous synthesis potential of carbohydrate active enzymes and secondary metabolites.</title>
        <authorList>
            <person name="Sorensen T."/>
        </authorList>
    </citation>
    <scope>NUCLEOTIDE SEQUENCE [LARGE SCALE GENOMIC DNA]</scope>
    <source>
        <strain evidence="2 3">CBS 33761</strain>
    </source>
</reference>
<gene>
    <name evidence="2" type="ORF">PG993_013523</name>
</gene>
<feature type="region of interest" description="Disordered" evidence="1">
    <location>
        <begin position="68"/>
        <end position="88"/>
    </location>
</feature>
<proteinExistence type="predicted"/>